<gene>
    <name evidence="1" type="ORF">FXF47_07390</name>
</gene>
<evidence type="ECO:0000313" key="1">
    <source>
        <dbReference type="EMBL" id="TYB30801.1"/>
    </source>
</evidence>
<organism evidence="1 2">
    <name type="scientific">Candidatus Mcinerneyibacterium aminivorans</name>
    <dbReference type="NCBI Taxonomy" id="2703815"/>
    <lineage>
        <taxon>Bacteria</taxon>
        <taxon>Candidatus Macinerneyibacteriota</taxon>
        <taxon>Candidatus Mcinerneyibacteria</taxon>
        <taxon>Candidatus Mcinerneyibacteriales</taxon>
        <taxon>Candidatus Mcinerneyibacteriaceae</taxon>
        <taxon>Candidatus Mcinerneyibacterium</taxon>
    </lineage>
</organism>
<comment type="caution">
    <text evidence="1">The sequence shown here is derived from an EMBL/GenBank/DDBJ whole genome shotgun (WGS) entry which is preliminary data.</text>
</comment>
<proteinExistence type="predicted"/>
<keyword evidence="2" id="KW-1185">Reference proteome</keyword>
<dbReference type="EMBL" id="VSIX01000072">
    <property type="protein sequence ID" value="TYB30801.1"/>
    <property type="molecule type" value="Genomic_DNA"/>
</dbReference>
<dbReference type="InterPro" id="IPR038636">
    <property type="entry name" value="Wzi_sf"/>
</dbReference>
<protein>
    <recommendedName>
        <fullName evidence="3">DUF1302 domain-containing protein</fullName>
    </recommendedName>
</protein>
<dbReference type="AlphaFoldDB" id="A0A5D0MH31"/>
<reference evidence="1" key="1">
    <citation type="submission" date="2019-08" db="EMBL/GenBank/DDBJ databases">
        <title>Genomic characterization of a novel candidate phylum (ARYD3) from a high temperature, high salinity tertiary oil reservoir in north central Oklahoma, USA.</title>
        <authorList>
            <person name="Youssef N.H."/>
            <person name="Yadav A."/>
            <person name="Elshahed M.S."/>
        </authorList>
    </citation>
    <scope>NUCLEOTIDE SEQUENCE [LARGE SCALE GENOMIC DNA]</scope>
    <source>
        <strain evidence="1">ARYD3</strain>
    </source>
</reference>
<evidence type="ECO:0000313" key="2">
    <source>
        <dbReference type="Proteomes" id="UP000324143"/>
    </source>
</evidence>
<accession>A0A5D0MH31</accession>
<sequence>MKKFIIVILIILNSVFFIKASDFGSSIQQKELEWGGNFQFDTRLYTESSNNELISGLDLDFNLSYSGENSEAEAVLNYNSKDDDIKLEEGYFRLFYGNFDLLIGKKKIVWGKGDKLHVVDNINPTDYSDFVNIDYLDRKIAQKMIKLDYYIGNGNFELIYLPEFEADNIPENGRWVPEEMEKLNNFEDELYNYGMNLVNNGFISLNELGKIRNEIEKEVRLPEYEEFKDGNIGLRYTNSIKGFDFGISYYNGRFKRPSLNYEVIRDIQYSISESTPEPDINNLTERIRDLNPHYDTLQVFGAEFSKILLGVNSRAEFAYFLTEDNEGTDPEIKNNRIGWIVGGDRNIGLNNLNLNIQLKGIKILNEEEIKNNEKTYYIINGGQQIPVIENIDVDYDDERNYLTNLMVAKLSDSYNHEKIKPEIDLVYNIETEDYLIENKIEFILKDETSLELRYVLYEGDGNTRFGQFDKNDFAALNFEYNF</sequence>
<dbReference type="Gene3D" id="2.40.160.130">
    <property type="entry name" value="Capsule assembly protein Wzi"/>
    <property type="match status" value="1"/>
</dbReference>
<dbReference type="Proteomes" id="UP000324143">
    <property type="component" value="Unassembled WGS sequence"/>
</dbReference>
<evidence type="ECO:0008006" key="3">
    <source>
        <dbReference type="Google" id="ProtNLM"/>
    </source>
</evidence>
<name>A0A5D0MH31_9BACT</name>